<evidence type="ECO:0000256" key="11">
    <source>
        <dbReference type="ARBA" id="ARBA00023136"/>
    </source>
</evidence>
<evidence type="ECO:0000259" key="25">
    <source>
        <dbReference type="Pfam" id="PF21222"/>
    </source>
</evidence>
<comment type="caution">
    <text evidence="26">The sequence shown here is derived from an EMBL/GenBank/DDBJ whole genome shotgun (WGS) entry which is preliminary data.</text>
</comment>
<feature type="signal peptide" evidence="23">
    <location>
        <begin position="1"/>
        <end position="20"/>
    </location>
</feature>
<keyword evidence="10" id="KW-0770">Synapse</keyword>
<feature type="domain" description="Lysosome-associated membrane glycoprotein 2-like luminal" evidence="24">
    <location>
        <begin position="133"/>
        <end position="288"/>
    </location>
</feature>
<evidence type="ECO:0000256" key="1">
    <source>
        <dbReference type="ARBA" id="ARBA00004151"/>
    </source>
</evidence>
<dbReference type="EMBL" id="CALNXK010000127">
    <property type="protein sequence ID" value="CAH3163769.1"/>
    <property type="molecule type" value="Genomic_DNA"/>
</dbReference>
<evidence type="ECO:0000256" key="3">
    <source>
        <dbReference type="ARBA" id="ARBA00004172"/>
    </source>
</evidence>
<evidence type="ECO:0000256" key="18">
    <source>
        <dbReference type="ARBA" id="ARBA00074379"/>
    </source>
</evidence>
<feature type="domain" description="Lysosome-associated membrane glycoprotein 2-like luminal" evidence="24">
    <location>
        <begin position="611"/>
        <end position="770"/>
    </location>
</feature>
<reference evidence="26 27" key="1">
    <citation type="submission" date="2022-05" db="EMBL/GenBank/DDBJ databases">
        <authorList>
            <consortium name="Genoscope - CEA"/>
            <person name="William W."/>
        </authorList>
    </citation>
    <scope>NUCLEOTIDE SEQUENCE [LARGE SCALE GENOMIC DNA]</scope>
</reference>
<evidence type="ECO:0000256" key="19">
    <source>
        <dbReference type="ARBA" id="ARBA00076257"/>
    </source>
</evidence>
<evidence type="ECO:0000256" key="14">
    <source>
        <dbReference type="ARBA" id="ARBA00023329"/>
    </source>
</evidence>
<name>A0ABN8QG07_9CNID</name>
<evidence type="ECO:0000313" key="27">
    <source>
        <dbReference type="Proteomes" id="UP001159405"/>
    </source>
</evidence>
<feature type="compositionally biased region" description="Polar residues" evidence="21">
    <location>
        <begin position="85"/>
        <end position="96"/>
    </location>
</feature>
<feature type="transmembrane region" description="Helical" evidence="22">
    <location>
        <begin position="806"/>
        <end position="827"/>
    </location>
</feature>
<dbReference type="SUPFAM" id="SSF69349">
    <property type="entry name" value="Phage fibre proteins"/>
    <property type="match status" value="1"/>
</dbReference>
<comment type="subcellular location">
    <subcellularLocation>
        <location evidence="4">Cell projection</location>
        <location evidence="4">Dendrite</location>
    </subcellularLocation>
    <subcellularLocation>
        <location evidence="17">Cell projection</location>
        <location evidence="17">Growth cone membrane</location>
        <topology evidence="17">Single-pass type I membrane protein</topology>
    </subcellularLocation>
    <subcellularLocation>
        <location evidence="15">Cytoplasmic vesicle</location>
        <location evidence="15">Secretory vesicle</location>
        <location evidence="15">Synaptic vesicle membrane</location>
        <topology evidence="15">Single-pass type I membrane protein</topology>
    </subcellularLocation>
    <subcellularLocation>
        <location evidence="2">Early endosome membrane</location>
        <topology evidence="2">Single-pass type I membrane protein</topology>
    </subcellularLocation>
    <subcellularLocation>
        <location evidence="1">Endoplasmic reticulum-Golgi intermediate compartment membrane</location>
        <topology evidence="1">Single-pass type I membrane protein</topology>
    </subcellularLocation>
    <subcellularLocation>
        <location evidence="20">Membrane</location>
        <topology evidence="20">Single-pass type I membrane protein</topology>
    </subcellularLocation>
    <subcellularLocation>
        <location evidence="3">Recycling endosome</location>
    </subcellularLocation>
</comment>
<dbReference type="PROSITE" id="PS51407">
    <property type="entry name" value="LAMP_3"/>
    <property type="match status" value="2"/>
</dbReference>
<gene>
    <name evidence="26" type="ORF">PLOB_00006034</name>
</gene>
<dbReference type="Gene3D" id="2.40.160.110">
    <property type="match status" value="2"/>
</dbReference>
<evidence type="ECO:0000256" key="4">
    <source>
        <dbReference type="ARBA" id="ARBA00004279"/>
    </source>
</evidence>
<dbReference type="InterPro" id="IPR048528">
    <property type="entry name" value="Lamp2-like_luminal"/>
</dbReference>
<evidence type="ECO:0000256" key="5">
    <source>
        <dbReference type="ARBA" id="ARBA00009644"/>
    </source>
</evidence>
<dbReference type="CDD" id="cd12087">
    <property type="entry name" value="TM_EGFR-like"/>
    <property type="match status" value="1"/>
</dbReference>
<evidence type="ECO:0000259" key="24">
    <source>
        <dbReference type="Pfam" id="PF01299"/>
    </source>
</evidence>
<keyword evidence="7 23" id="KW-0732">Signal</keyword>
<keyword evidence="6 20" id="KW-0812">Transmembrane</keyword>
<proteinExistence type="inferred from homology"/>
<evidence type="ECO:0000256" key="16">
    <source>
        <dbReference type="ARBA" id="ARBA00053950"/>
    </source>
</evidence>
<feature type="compositionally biased region" description="Pro residues" evidence="21">
    <location>
        <begin position="592"/>
        <end position="605"/>
    </location>
</feature>
<evidence type="ECO:0000256" key="15">
    <source>
        <dbReference type="ARBA" id="ARBA00029428"/>
    </source>
</evidence>
<evidence type="ECO:0000256" key="21">
    <source>
        <dbReference type="SAM" id="MobiDB-lite"/>
    </source>
</evidence>
<sequence length="842" mass="90285">MLKLFVIFISCAVVFEDSHGVMLSPTPSPTSSLKSTTATKQSNSTMLSVQSLASTPANQTTSAMTSRHSAIPSIVTSTATPSTAAINSTISPNSTIAPKPTLTPTPKNSTTPKPKNSTTPKPTTPKPTTQPPPAYGNFSLEENGTFCLLAQFVAAITVHYKKTNDTKTGTVVQQLDRTTKGNVSVKGDCGIGKTSSRLVLSWPKENPLYELTMMFKELPAVSANSNKTKWEMSDITFFATVKNNDDFSNFSGNATNITSFYDSSKDFHTAELGSYYMCKAVKSIHMENGLGDEFKVDSSFSHLKLEPFANSTNGSFGNGSHTDCQEDKTTPKTPTTAPSKNNDIVPIAVGCALAGLVLIVLIAYVIGRRKSHSGYEKGNSWLASSSSVRELQCYPYDDESETVSWQCQLGTRDTRGDIFTSAWVGGSTVLPALGQILNADNMIVLVDNKGNSMSASSPAVIANGSATQNHSSMVQNSASTAHVNPSSMSINKTATMTIKPSQNKTFTPSHMTFTPSHNMTVTPSHNMTVTPSHNMTVTPSPNMTVTPSPNMTVTPSPNMTVTPSHNMTVTPSHNMTVTPSHNMTVTPSQTIPTPPVTPTPTPTPTSTPIHPEPGNFTVTTKNHTVCLFAYMAATFHEPMNIAKIVYLPANATATGACANYPSNDKSFITLSWQSKEVSFNFTMHFVIVKGKNLQVTSSPRWAAANLTFSMKGPGLSETFHSKQEPLNEVSAPLGHAYLCKANLKPIKLTAVNSSVDVSLMDVKFQPFEVENGQFSKNVDNCVATTASTPTNPSHTTPKPHKESHTVAIAVGCTLAGLVVIVAIGYLIGRRYRRNTSAGYRKL</sequence>
<feature type="compositionally biased region" description="Low complexity" evidence="21">
    <location>
        <begin position="98"/>
        <end position="121"/>
    </location>
</feature>
<keyword evidence="14" id="KW-0968">Cytoplasmic vesicle</keyword>
<dbReference type="InterPro" id="IPR048524">
    <property type="entry name" value="Lamp2-like_TM"/>
</dbReference>
<feature type="region of interest" description="Disordered" evidence="21">
    <location>
        <begin position="85"/>
        <end position="137"/>
    </location>
</feature>
<feature type="compositionally biased region" description="Low complexity" evidence="21">
    <location>
        <begin position="23"/>
        <end position="40"/>
    </location>
</feature>
<evidence type="ECO:0000256" key="8">
    <source>
        <dbReference type="ARBA" id="ARBA00022753"/>
    </source>
</evidence>
<comment type="caution">
    <text evidence="20">Lacks conserved residue(s) required for the propagation of feature annotation.</text>
</comment>
<keyword evidence="12" id="KW-0325">Glycoprotein</keyword>
<keyword evidence="13" id="KW-0966">Cell projection</keyword>
<dbReference type="Pfam" id="PF01299">
    <property type="entry name" value="Lamp2-like_luminal"/>
    <property type="match status" value="2"/>
</dbReference>
<evidence type="ECO:0000256" key="10">
    <source>
        <dbReference type="ARBA" id="ARBA00023018"/>
    </source>
</evidence>
<evidence type="ECO:0000256" key="13">
    <source>
        <dbReference type="ARBA" id="ARBA00023273"/>
    </source>
</evidence>
<comment type="function">
    <text evidence="16">Plays a role in short-term synaptic plasticity in a subset of GABAergic neurons in the brain.</text>
</comment>
<keyword evidence="9 22" id="KW-1133">Transmembrane helix</keyword>
<dbReference type="PANTHER" id="PTHR11506:SF35">
    <property type="entry name" value="LYSOSOME-ASSOCIATED MEMBRANE GLYCOPROTEIN 5"/>
    <property type="match status" value="1"/>
</dbReference>
<evidence type="ECO:0000256" key="22">
    <source>
        <dbReference type="SAM" id="Phobius"/>
    </source>
</evidence>
<feature type="region of interest" description="Disordered" evidence="21">
    <location>
        <begin position="311"/>
        <end position="339"/>
    </location>
</feature>
<feature type="domain" description="Lysosome-associated membrane glycoprotein 2-like transmembrane" evidence="25">
    <location>
        <begin position="808"/>
        <end position="833"/>
    </location>
</feature>
<feature type="transmembrane region" description="Helical" evidence="22">
    <location>
        <begin position="344"/>
        <end position="367"/>
    </location>
</feature>
<dbReference type="Pfam" id="PF21222">
    <property type="entry name" value="Lamp2_2nd"/>
    <property type="match status" value="2"/>
</dbReference>
<feature type="domain" description="Lysosome-associated membrane glycoprotein 2-like transmembrane" evidence="25">
    <location>
        <begin position="345"/>
        <end position="375"/>
    </location>
</feature>
<dbReference type="PANTHER" id="PTHR11506">
    <property type="entry name" value="LYSOSOME-ASSOCIATED MEMBRANE GLYCOPROTEIN"/>
    <property type="match status" value="1"/>
</dbReference>
<evidence type="ECO:0000256" key="23">
    <source>
        <dbReference type="SAM" id="SignalP"/>
    </source>
</evidence>
<protein>
    <recommendedName>
        <fullName evidence="18">Lysosome-associated membrane glycoprotein 5</fullName>
    </recommendedName>
    <alternativeName>
        <fullName evidence="19">Lysosome-associated membrane protein 5</fullName>
    </alternativeName>
</protein>
<accession>A0ABN8QG07</accession>
<evidence type="ECO:0000256" key="7">
    <source>
        <dbReference type="ARBA" id="ARBA00022729"/>
    </source>
</evidence>
<evidence type="ECO:0000256" key="12">
    <source>
        <dbReference type="ARBA" id="ARBA00023180"/>
    </source>
</evidence>
<comment type="similarity">
    <text evidence="5 20">Belongs to the LAMP family.</text>
</comment>
<evidence type="ECO:0000256" key="6">
    <source>
        <dbReference type="ARBA" id="ARBA00022692"/>
    </source>
</evidence>
<feature type="region of interest" description="Disordered" evidence="21">
    <location>
        <begin position="585"/>
        <end position="611"/>
    </location>
</feature>
<evidence type="ECO:0000256" key="2">
    <source>
        <dbReference type="ARBA" id="ARBA00004158"/>
    </source>
</evidence>
<feature type="region of interest" description="Disordered" evidence="21">
    <location>
        <begin position="23"/>
        <end position="43"/>
    </location>
</feature>
<dbReference type="Proteomes" id="UP001159405">
    <property type="component" value="Unassembled WGS sequence"/>
</dbReference>
<evidence type="ECO:0000256" key="17">
    <source>
        <dbReference type="ARBA" id="ARBA00060492"/>
    </source>
</evidence>
<organism evidence="26 27">
    <name type="scientific">Porites lobata</name>
    <dbReference type="NCBI Taxonomy" id="104759"/>
    <lineage>
        <taxon>Eukaryota</taxon>
        <taxon>Metazoa</taxon>
        <taxon>Cnidaria</taxon>
        <taxon>Anthozoa</taxon>
        <taxon>Hexacorallia</taxon>
        <taxon>Scleractinia</taxon>
        <taxon>Fungiina</taxon>
        <taxon>Poritidae</taxon>
        <taxon>Porites</taxon>
    </lineage>
</organism>
<evidence type="ECO:0000256" key="20">
    <source>
        <dbReference type="PROSITE-ProRule" id="PRU00740"/>
    </source>
</evidence>
<evidence type="ECO:0000313" key="26">
    <source>
        <dbReference type="EMBL" id="CAH3163769.1"/>
    </source>
</evidence>
<keyword evidence="8" id="KW-0967">Endosome</keyword>
<dbReference type="InterPro" id="IPR002000">
    <property type="entry name" value="Lysosome-assoc_membr_glycop"/>
</dbReference>
<keyword evidence="11 20" id="KW-0472">Membrane</keyword>
<keyword evidence="27" id="KW-1185">Reference proteome</keyword>
<feature type="compositionally biased region" description="Pro residues" evidence="21">
    <location>
        <begin position="122"/>
        <end position="134"/>
    </location>
</feature>
<feature type="compositionally biased region" description="Polar residues" evidence="21">
    <location>
        <begin position="311"/>
        <end position="322"/>
    </location>
</feature>
<feature type="chain" id="PRO_5045626631" description="Lysosome-associated membrane glycoprotein 5" evidence="23">
    <location>
        <begin position="21"/>
        <end position="842"/>
    </location>
</feature>
<evidence type="ECO:0000256" key="9">
    <source>
        <dbReference type="ARBA" id="ARBA00022989"/>
    </source>
</evidence>